<dbReference type="GO" id="GO:0005886">
    <property type="term" value="C:plasma membrane"/>
    <property type="evidence" value="ECO:0007669"/>
    <property type="project" value="UniProtKB-SubCell"/>
</dbReference>
<comment type="similarity">
    <text evidence="3">Belongs to the cytochrome c oxidase bacterial subunit CtaF family.</text>
</comment>
<evidence type="ECO:0000256" key="8">
    <source>
        <dbReference type="ARBA" id="ARBA00022989"/>
    </source>
</evidence>
<evidence type="ECO:0000256" key="4">
    <source>
        <dbReference type="ARBA" id="ARBA00012949"/>
    </source>
</evidence>
<evidence type="ECO:0000256" key="11">
    <source>
        <dbReference type="ARBA" id="ARBA00031401"/>
    </source>
</evidence>
<comment type="caution">
    <text evidence="14">The sequence shown here is derived from an EMBL/GenBank/DDBJ whole genome shotgun (WGS) entry which is preliminary data.</text>
</comment>
<dbReference type="AlphaFoldDB" id="A0A840DEK6"/>
<name>A0A840DEK6_9MICO</name>
<evidence type="ECO:0000256" key="1">
    <source>
        <dbReference type="ARBA" id="ARBA00002536"/>
    </source>
</evidence>
<keyword evidence="5" id="KW-1003">Cell membrane</keyword>
<evidence type="ECO:0000313" key="14">
    <source>
        <dbReference type="EMBL" id="MBB4071871.1"/>
    </source>
</evidence>
<evidence type="ECO:0000256" key="7">
    <source>
        <dbReference type="ARBA" id="ARBA00022967"/>
    </source>
</evidence>
<dbReference type="EMBL" id="JACIFD010000011">
    <property type="protein sequence ID" value="MBB4071871.1"/>
    <property type="molecule type" value="Genomic_DNA"/>
</dbReference>
<evidence type="ECO:0000256" key="3">
    <source>
        <dbReference type="ARBA" id="ARBA00006870"/>
    </source>
</evidence>
<evidence type="ECO:0000256" key="12">
    <source>
        <dbReference type="ARBA" id="ARBA00047816"/>
    </source>
</evidence>
<dbReference type="RefSeq" id="WP_124824074.1">
    <property type="nucleotide sequence ID" value="NZ_JACIFD010000011.1"/>
</dbReference>
<dbReference type="GO" id="GO:0022900">
    <property type="term" value="P:electron transport chain"/>
    <property type="evidence" value="ECO:0007669"/>
    <property type="project" value="InterPro"/>
</dbReference>
<evidence type="ECO:0000256" key="9">
    <source>
        <dbReference type="ARBA" id="ARBA00023136"/>
    </source>
</evidence>
<sequence>MKSNIVIYAILTAYFFLLATIYTLWHMAEYNGEIEWAGSLAIAGSGFLAAFYAVWLRMNYKKQGGVLLEDDETADIDDADPEIGEFSPWSWWPLVLGAGIAIVTIGLSIHGFWLAYYGAPLTLLGVVGLIYEYYRGNFAR</sequence>
<gene>
    <name evidence="14" type="ORF">F5897_001190</name>
</gene>
<evidence type="ECO:0000313" key="15">
    <source>
        <dbReference type="Proteomes" id="UP000571183"/>
    </source>
</evidence>
<comment type="function">
    <text evidence="1">Part of cytochrome c oxidase, its function is unknown.</text>
</comment>
<protein>
    <recommendedName>
        <fullName evidence="4">cytochrome-c oxidase</fullName>
        <ecNumber evidence="4">7.1.1.9</ecNumber>
    </recommendedName>
    <alternativeName>
        <fullName evidence="11">Cytochrome aa3 subunit 4</fullName>
    </alternativeName>
    <alternativeName>
        <fullName evidence="10">Cytochrome c oxidase polypeptide IV</fullName>
    </alternativeName>
</protein>
<keyword evidence="8 13" id="KW-1133">Transmembrane helix</keyword>
<evidence type="ECO:0000256" key="5">
    <source>
        <dbReference type="ARBA" id="ARBA00022475"/>
    </source>
</evidence>
<dbReference type="EC" id="7.1.1.9" evidence="4"/>
<comment type="catalytic activity">
    <reaction evidence="12">
        <text>4 Fe(II)-[cytochrome c] + O2 + 8 H(+)(in) = 4 Fe(III)-[cytochrome c] + 2 H2O + 4 H(+)(out)</text>
        <dbReference type="Rhea" id="RHEA:11436"/>
        <dbReference type="Rhea" id="RHEA-COMP:10350"/>
        <dbReference type="Rhea" id="RHEA-COMP:14399"/>
        <dbReference type="ChEBI" id="CHEBI:15377"/>
        <dbReference type="ChEBI" id="CHEBI:15378"/>
        <dbReference type="ChEBI" id="CHEBI:15379"/>
        <dbReference type="ChEBI" id="CHEBI:29033"/>
        <dbReference type="ChEBI" id="CHEBI:29034"/>
        <dbReference type="EC" id="7.1.1.9"/>
    </reaction>
</comment>
<feature type="transmembrane region" description="Helical" evidence="13">
    <location>
        <begin position="5"/>
        <end position="25"/>
    </location>
</feature>
<evidence type="ECO:0000256" key="13">
    <source>
        <dbReference type="SAM" id="Phobius"/>
    </source>
</evidence>
<keyword evidence="7" id="KW-1278">Translocase</keyword>
<evidence type="ECO:0000256" key="2">
    <source>
        <dbReference type="ARBA" id="ARBA00004651"/>
    </source>
</evidence>
<organism evidence="14 15">
    <name type="scientific">Canibacter oris</name>
    <dbReference type="NCBI Taxonomy" id="1365628"/>
    <lineage>
        <taxon>Bacteria</taxon>
        <taxon>Bacillati</taxon>
        <taxon>Actinomycetota</taxon>
        <taxon>Actinomycetes</taxon>
        <taxon>Micrococcales</taxon>
        <taxon>Microbacteriaceae</taxon>
        <taxon>Canibacter</taxon>
    </lineage>
</organism>
<comment type="subcellular location">
    <subcellularLocation>
        <location evidence="2">Cell membrane</location>
        <topology evidence="2">Multi-pass membrane protein</topology>
    </subcellularLocation>
</comment>
<reference evidence="14" key="1">
    <citation type="submission" date="2020-08" db="EMBL/GenBank/DDBJ databases">
        <title>Sequencing the genomes of 1000 actinobacteria strains.</title>
        <authorList>
            <person name="Klenk H.-P."/>
        </authorList>
    </citation>
    <scope>NUCLEOTIDE SEQUENCE [LARGE SCALE GENOMIC DNA]</scope>
    <source>
        <strain evidence="14">DSM 27064</strain>
    </source>
</reference>
<keyword evidence="9 13" id="KW-0472">Membrane</keyword>
<evidence type="ECO:0000256" key="10">
    <source>
        <dbReference type="ARBA" id="ARBA00031366"/>
    </source>
</evidence>
<dbReference type="Pfam" id="PF12270">
    <property type="entry name" value="Cyt_c_ox_IV"/>
    <property type="match status" value="1"/>
</dbReference>
<keyword evidence="6 13" id="KW-0812">Transmembrane</keyword>
<dbReference type="InterPro" id="IPR021050">
    <property type="entry name" value="Cyt_c_oxidase_su4_actinobac"/>
</dbReference>
<feature type="transmembrane region" description="Helical" evidence="13">
    <location>
        <begin position="91"/>
        <end position="109"/>
    </location>
</feature>
<dbReference type="Proteomes" id="UP000571183">
    <property type="component" value="Unassembled WGS sequence"/>
</dbReference>
<feature type="transmembrane region" description="Helical" evidence="13">
    <location>
        <begin position="115"/>
        <end position="134"/>
    </location>
</feature>
<keyword evidence="15" id="KW-1185">Reference proteome</keyword>
<dbReference type="GO" id="GO:0004129">
    <property type="term" value="F:cytochrome-c oxidase activity"/>
    <property type="evidence" value="ECO:0007669"/>
    <property type="project" value="UniProtKB-EC"/>
</dbReference>
<evidence type="ECO:0000256" key="6">
    <source>
        <dbReference type="ARBA" id="ARBA00022692"/>
    </source>
</evidence>
<proteinExistence type="inferred from homology"/>
<feature type="transmembrane region" description="Helical" evidence="13">
    <location>
        <begin position="37"/>
        <end position="55"/>
    </location>
</feature>
<accession>A0A840DEK6</accession>